<name>A0A0F9SGE8_9ZZZZ</name>
<evidence type="ECO:0000313" key="1">
    <source>
        <dbReference type="EMBL" id="KKN66129.1"/>
    </source>
</evidence>
<gene>
    <name evidence="1" type="ORF">LCGC14_0474190</name>
</gene>
<reference evidence="1" key="1">
    <citation type="journal article" date="2015" name="Nature">
        <title>Complex archaea that bridge the gap between prokaryotes and eukaryotes.</title>
        <authorList>
            <person name="Spang A."/>
            <person name="Saw J.H."/>
            <person name="Jorgensen S.L."/>
            <person name="Zaremba-Niedzwiedzka K."/>
            <person name="Martijn J."/>
            <person name="Lind A.E."/>
            <person name="van Eijk R."/>
            <person name="Schleper C."/>
            <person name="Guy L."/>
            <person name="Ettema T.J."/>
        </authorList>
    </citation>
    <scope>NUCLEOTIDE SEQUENCE</scope>
</reference>
<protein>
    <submittedName>
        <fullName evidence="1">Uncharacterized protein</fullName>
    </submittedName>
</protein>
<sequence>MKCEHDYLYQRPCRLCLLDTVKELEQENKNLAAHQGQYPAGDEFGNAYCTRIKELETVLKLVQRWGKDSRSVGAWEVFQEVAKALEPVPEQPVTVVDCTCIPCVCPGKERWNKGGPCSGCGARTCLAHELALKTSSRPWQGAKSRQGPE</sequence>
<organism evidence="1">
    <name type="scientific">marine sediment metagenome</name>
    <dbReference type="NCBI Taxonomy" id="412755"/>
    <lineage>
        <taxon>unclassified sequences</taxon>
        <taxon>metagenomes</taxon>
        <taxon>ecological metagenomes</taxon>
    </lineage>
</organism>
<dbReference type="AlphaFoldDB" id="A0A0F9SGE8"/>
<accession>A0A0F9SGE8</accession>
<comment type="caution">
    <text evidence="1">The sequence shown here is derived from an EMBL/GenBank/DDBJ whole genome shotgun (WGS) entry which is preliminary data.</text>
</comment>
<dbReference type="EMBL" id="LAZR01000509">
    <property type="protein sequence ID" value="KKN66129.1"/>
    <property type="molecule type" value="Genomic_DNA"/>
</dbReference>
<proteinExistence type="predicted"/>